<dbReference type="Pfam" id="PF13344">
    <property type="entry name" value="Hydrolase_6"/>
    <property type="match status" value="1"/>
</dbReference>
<dbReference type="PIRSF" id="PIRSF000915">
    <property type="entry name" value="PGP-type_phosphatase"/>
    <property type="match status" value="1"/>
</dbReference>
<feature type="binding site" evidence="4">
    <location>
        <position position="27"/>
    </location>
    <ligand>
        <name>Mg(2+)</name>
        <dbReference type="ChEBI" id="CHEBI:18420"/>
    </ligand>
</feature>
<dbReference type="InterPro" id="IPR036412">
    <property type="entry name" value="HAD-like_sf"/>
</dbReference>
<dbReference type="GO" id="GO:0046872">
    <property type="term" value="F:metal ion binding"/>
    <property type="evidence" value="ECO:0007669"/>
    <property type="project" value="UniProtKB-KW"/>
</dbReference>
<comment type="cofactor">
    <cofactor evidence="4">
        <name>Mg(2+)</name>
        <dbReference type="ChEBI" id="CHEBI:18420"/>
    </cofactor>
    <text evidence="4">Divalent metal ions. Mg(2+) is the most effective.</text>
</comment>
<evidence type="ECO:0008006" key="7">
    <source>
        <dbReference type="Google" id="ProtNLM"/>
    </source>
</evidence>
<dbReference type="PANTHER" id="PTHR19288:SF4">
    <property type="entry name" value="RE04130P-RELATED"/>
    <property type="match status" value="1"/>
</dbReference>
<dbReference type="EMBL" id="JAVRBK010000007">
    <property type="protein sequence ID" value="KAK5641514.1"/>
    <property type="molecule type" value="Genomic_DNA"/>
</dbReference>
<dbReference type="GO" id="GO:0005737">
    <property type="term" value="C:cytoplasm"/>
    <property type="evidence" value="ECO:0007669"/>
    <property type="project" value="TreeGrafter"/>
</dbReference>
<evidence type="ECO:0000313" key="5">
    <source>
        <dbReference type="EMBL" id="KAK5641514.1"/>
    </source>
</evidence>
<feature type="binding site" evidence="4">
    <location>
        <position position="29"/>
    </location>
    <ligand>
        <name>Mg(2+)</name>
        <dbReference type="ChEBI" id="CHEBI:18420"/>
    </ligand>
</feature>
<dbReference type="Proteomes" id="UP001329430">
    <property type="component" value="Chromosome 7"/>
</dbReference>
<feature type="binding site" evidence="3">
    <location>
        <begin position="60"/>
        <end position="62"/>
    </location>
    <ligand>
        <name>substrate</name>
    </ligand>
</feature>
<comment type="similarity">
    <text evidence="1">Belongs to the HAD-like hydrolase superfamily.</text>
</comment>
<dbReference type="SUPFAM" id="SSF56784">
    <property type="entry name" value="HAD-like"/>
    <property type="match status" value="1"/>
</dbReference>
<gene>
    <name evidence="5" type="ORF">RI129_010061</name>
</gene>
<proteinExistence type="inferred from homology"/>
<organism evidence="5 6">
    <name type="scientific">Pyrocoelia pectoralis</name>
    <dbReference type="NCBI Taxonomy" id="417401"/>
    <lineage>
        <taxon>Eukaryota</taxon>
        <taxon>Metazoa</taxon>
        <taxon>Ecdysozoa</taxon>
        <taxon>Arthropoda</taxon>
        <taxon>Hexapoda</taxon>
        <taxon>Insecta</taxon>
        <taxon>Pterygota</taxon>
        <taxon>Neoptera</taxon>
        <taxon>Endopterygota</taxon>
        <taxon>Coleoptera</taxon>
        <taxon>Polyphaga</taxon>
        <taxon>Elateriformia</taxon>
        <taxon>Elateroidea</taxon>
        <taxon>Lampyridae</taxon>
        <taxon>Lampyrinae</taxon>
        <taxon>Pyrocoelia</taxon>
    </lineage>
</organism>
<dbReference type="InterPro" id="IPR006357">
    <property type="entry name" value="HAD-SF_hydro_IIA"/>
</dbReference>
<reference evidence="5 6" key="1">
    <citation type="journal article" date="2024" name="Insects">
        <title>An Improved Chromosome-Level Genome Assembly of the Firefly Pyrocoelia pectoralis.</title>
        <authorList>
            <person name="Fu X."/>
            <person name="Meyer-Rochow V.B."/>
            <person name="Ballantyne L."/>
            <person name="Zhu X."/>
        </authorList>
    </citation>
    <scope>NUCLEOTIDE SEQUENCE [LARGE SCALE GENOMIC DNA]</scope>
    <source>
        <strain evidence="5">XCY_ONT2</strain>
    </source>
</reference>
<dbReference type="AlphaFoldDB" id="A0AAN7V8H3"/>
<dbReference type="PANTHER" id="PTHR19288">
    <property type="entry name" value="4-NITROPHENYLPHOSPHATASE-RELATED"/>
    <property type="match status" value="1"/>
</dbReference>
<sequence>MTPKDLSTLRSSEIRLFLDSFDTVVCDCDGVIWNLLNPIDGVKETLGALKKCGKKLHFVSNNCLLGTKGIFDALAQYHDEVKTSDIITPTRAIISYLKEARFSKEIYILGTLSMKEDFQNAGFTLANTKHDESVDSIEAIQEFVDDDVKVGAVICDYDIYLSNIKLIRATIFLRRPDVLFFAGATDRRIYAGNKVALPGPHFYQTALMEVTGRTPLVFGKPSQNLHNYIKKNFNIVNPSRVLLVGDSISSDIKFGILGGFQTLLVFSGVSKFTDMKNIKKENETPNYYLNSFGDLSEILKCKLKM</sequence>
<dbReference type="Pfam" id="PF13242">
    <property type="entry name" value="Hydrolase_like"/>
    <property type="match status" value="1"/>
</dbReference>
<feature type="binding site" evidence="4">
    <location>
        <position position="246"/>
    </location>
    <ligand>
        <name>Mg(2+)</name>
        <dbReference type="ChEBI" id="CHEBI:18420"/>
    </ligand>
</feature>
<evidence type="ECO:0000256" key="4">
    <source>
        <dbReference type="PIRSR" id="PIRSR000915-3"/>
    </source>
</evidence>
<dbReference type="InterPro" id="IPR023214">
    <property type="entry name" value="HAD_sf"/>
</dbReference>
<name>A0AAN7V8H3_9COLE</name>
<comment type="caution">
    <text evidence="5">The sequence shown here is derived from an EMBL/GenBank/DDBJ whole genome shotgun (WGS) entry which is preliminary data.</text>
</comment>
<accession>A0AAN7V8H3</accession>
<keyword evidence="1" id="KW-0378">Hydrolase</keyword>
<dbReference type="Gene3D" id="3.40.50.1000">
    <property type="entry name" value="HAD superfamily/HAD-like"/>
    <property type="match status" value="2"/>
</dbReference>
<evidence type="ECO:0000313" key="6">
    <source>
        <dbReference type="Proteomes" id="UP001329430"/>
    </source>
</evidence>
<dbReference type="GO" id="GO:0016791">
    <property type="term" value="F:phosphatase activity"/>
    <property type="evidence" value="ECO:0007669"/>
    <property type="project" value="TreeGrafter"/>
</dbReference>
<protein>
    <recommendedName>
        <fullName evidence="7">4-nitrophenylphosphatase</fullName>
    </recommendedName>
</protein>
<feature type="binding site" evidence="3">
    <location>
        <position position="220"/>
    </location>
    <ligand>
        <name>substrate</name>
    </ligand>
</feature>
<feature type="active site" description="Proton donor" evidence="2">
    <location>
        <position position="27"/>
    </location>
</feature>
<evidence type="ECO:0000256" key="3">
    <source>
        <dbReference type="PIRSR" id="PIRSR000915-2"/>
    </source>
</evidence>
<feature type="active site" description="Proton donor" evidence="2">
    <location>
        <position position="29"/>
    </location>
</feature>
<keyword evidence="4" id="KW-0479">Metal-binding</keyword>
<keyword evidence="4" id="KW-0460">Magnesium</keyword>
<dbReference type="NCBIfam" id="TIGR01460">
    <property type="entry name" value="HAD-SF-IIA"/>
    <property type="match status" value="1"/>
</dbReference>
<keyword evidence="6" id="KW-1185">Reference proteome</keyword>
<evidence type="ECO:0000256" key="2">
    <source>
        <dbReference type="PIRSR" id="PIRSR000915-1"/>
    </source>
</evidence>
<evidence type="ECO:0000256" key="1">
    <source>
        <dbReference type="PIRNR" id="PIRNR000915"/>
    </source>
</evidence>